<dbReference type="RefSeq" id="WP_009148252.1">
    <property type="nucleotide sequence ID" value="NZ_CP121471.1"/>
</dbReference>
<keyword evidence="2" id="KW-1185">Reference proteome</keyword>
<reference evidence="2" key="1">
    <citation type="submission" date="2011-06" db="EMBL/GenBank/DDBJ databases">
        <authorList>
            <consortium name="US DOE Joint Genome Institute (JGI-PGF)"/>
            <person name="Lucas S."/>
            <person name="Han J."/>
            <person name="Lapidus A."/>
            <person name="Cheng J.-F."/>
            <person name="Goodwin L."/>
            <person name="Pitluck S."/>
            <person name="Peters L."/>
            <person name="Land M.L."/>
            <person name="Hauser L."/>
            <person name="Vogl K."/>
            <person name="Liu Z."/>
            <person name="Overmann J."/>
            <person name="Frigaard N.-U."/>
            <person name="Bryant D.A."/>
            <person name="Woyke T.J."/>
        </authorList>
    </citation>
    <scope>NUCLEOTIDE SEQUENCE [LARGE SCALE GENOMIC DNA]</scope>
    <source>
        <strain evidence="2">970</strain>
    </source>
</reference>
<proteinExistence type="predicted"/>
<dbReference type="eggNOG" id="ENOG5032ZW3">
    <property type="taxonomic scope" value="Bacteria"/>
</dbReference>
<name>H8Z2T1_9GAMM</name>
<dbReference type="HOGENOM" id="CLU_149325_0_0_6"/>
<evidence type="ECO:0000313" key="2">
    <source>
        <dbReference type="Proteomes" id="UP000002964"/>
    </source>
</evidence>
<gene>
    <name evidence="1" type="ORF">Thi970DRAFT_01887</name>
</gene>
<dbReference type="STRING" id="631362.Thi970DRAFT_01887"/>
<dbReference type="Proteomes" id="UP000002964">
    <property type="component" value="Unassembled WGS sequence"/>
</dbReference>
<sequence length="139" mass="16462">MTTKFSELLEAFDFVSFGQMYEHQAFLHKESGKIFWHSEYGPNEEELPDNIFSDDYIEIPHKNDLGLGKDLVFEFADKYLPDQIGDIERIFSHKGAYSRYKALLEEEGLLEKWFDFENETQQRALKEWCKEHNIDILAS</sequence>
<reference evidence="1 2" key="2">
    <citation type="submission" date="2011-11" db="EMBL/GenBank/DDBJ databases">
        <authorList>
            <consortium name="US DOE Joint Genome Institute"/>
            <person name="Lucas S."/>
            <person name="Han J."/>
            <person name="Lapidus A."/>
            <person name="Cheng J.-F."/>
            <person name="Goodwin L."/>
            <person name="Pitluck S."/>
            <person name="Peters L."/>
            <person name="Ovchinnikova G."/>
            <person name="Zhang X."/>
            <person name="Detter J.C."/>
            <person name="Han C."/>
            <person name="Tapia R."/>
            <person name="Land M."/>
            <person name="Hauser L."/>
            <person name="Kyrpides N."/>
            <person name="Ivanova N."/>
            <person name="Pagani I."/>
            <person name="Vogl K."/>
            <person name="Liu Z."/>
            <person name="Overmann J."/>
            <person name="Frigaard N.-U."/>
            <person name="Bryant D."/>
            <person name="Woyke T."/>
        </authorList>
    </citation>
    <scope>NUCLEOTIDE SEQUENCE [LARGE SCALE GENOMIC DNA]</scope>
    <source>
        <strain evidence="1 2">970</strain>
    </source>
</reference>
<dbReference type="AlphaFoldDB" id="H8Z2T1"/>
<dbReference type="EMBL" id="JH603169">
    <property type="protein sequence ID" value="EIC21667.1"/>
    <property type="molecule type" value="Genomic_DNA"/>
</dbReference>
<evidence type="ECO:0000313" key="1">
    <source>
        <dbReference type="EMBL" id="EIC21667.1"/>
    </source>
</evidence>
<organism evidence="1 2">
    <name type="scientific">Thiorhodovibrio frisius</name>
    <dbReference type="NCBI Taxonomy" id="631362"/>
    <lineage>
        <taxon>Bacteria</taxon>
        <taxon>Pseudomonadati</taxon>
        <taxon>Pseudomonadota</taxon>
        <taxon>Gammaproteobacteria</taxon>
        <taxon>Chromatiales</taxon>
        <taxon>Chromatiaceae</taxon>
        <taxon>Thiorhodovibrio</taxon>
    </lineage>
</organism>
<protein>
    <submittedName>
        <fullName evidence="1">Uncharacterized protein</fullName>
    </submittedName>
</protein>
<accession>H8Z2T1</accession>